<evidence type="ECO:0000313" key="3">
    <source>
        <dbReference type="Proteomes" id="UP000013165"/>
    </source>
</evidence>
<name>N6VRZ9_9GAMM</name>
<dbReference type="eggNOG" id="COG5622">
    <property type="taxonomic scope" value="Bacteria"/>
</dbReference>
<dbReference type="InterPro" id="IPR019291">
    <property type="entry name" value="Host_attachment_protein"/>
</dbReference>
<comment type="caution">
    <text evidence="2">The sequence shown here is derived from an EMBL/GenBank/DDBJ whole genome shotgun (WGS) entry which is preliminary data.</text>
</comment>
<protein>
    <submittedName>
        <fullName evidence="2">Host attachment protein</fullName>
    </submittedName>
</protein>
<dbReference type="OrthoDB" id="329419at2"/>
<accession>N6VRZ9</accession>
<dbReference type="EMBL" id="APLQ01000014">
    <property type="protein sequence ID" value="ENO12970.1"/>
    <property type="molecule type" value="Genomic_DNA"/>
</dbReference>
<organism evidence="2 3">
    <name type="scientific">Marinobacter nanhaiticus D15-8W</name>
    <dbReference type="NCBI Taxonomy" id="626887"/>
    <lineage>
        <taxon>Bacteria</taxon>
        <taxon>Pseudomonadati</taxon>
        <taxon>Pseudomonadota</taxon>
        <taxon>Gammaproteobacteria</taxon>
        <taxon>Pseudomonadales</taxon>
        <taxon>Marinobacteraceae</taxon>
        <taxon>Marinobacter</taxon>
    </lineage>
</organism>
<gene>
    <name evidence="2" type="ORF">J057_16270</name>
</gene>
<dbReference type="PATRIC" id="fig|626887.3.peg.3252"/>
<reference evidence="2 3" key="1">
    <citation type="journal article" date="2013" name="Genome Announc.">
        <title>Genome Sequence of the Polycyclic Aromatic Hydrocarbon-Degrading Bacterium Strain Marinobacter nanhaiticus D15-8WT.</title>
        <authorList>
            <person name="Cui Z."/>
            <person name="Gao W."/>
            <person name="Li Q."/>
            <person name="Xu G."/>
            <person name="Zheng L."/>
        </authorList>
    </citation>
    <scope>NUCLEOTIDE SEQUENCE [LARGE SCALE GENOMIC DNA]</scope>
    <source>
        <strain evidence="2 3">D15-8W</strain>
    </source>
</reference>
<keyword evidence="3" id="KW-1185">Reference proteome</keyword>
<evidence type="ECO:0000313" key="2">
    <source>
        <dbReference type="EMBL" id="ENO12970.1"/>
    </source>
</evidence>
<dbReference type="HOGENOM" id="CLU_105864_2_0_6"/>
<dbReference type="STRING" id="626887.J057_16270"/>
<dbReference type="AlphaFoldDB" id="N6VRZ9"/>
<dbReference type="Pfam" id="PF10116">
    <property type="entry name" value="Host_attach"/>
    <property type="match status" value="1"/>
</dbReference>
<dbReference type="RefSeq" id="WP_004581195.1">
    <property type="nucleotide sequence ID" value="NZ_AP028878.1"/>
</dbReference>
<feature type="region of interest" description="Disordered" evidence="1">
    <location>
        <begin position="34"/>
        <end position="55"/>
    </location>
</feature>
<sequence length="142" mass="16054">MDKTWIVVADSAHARILATTQRVNTPAEIASLEHPESRMKQSELVSDKPGQTNDRMGVAQNQMEEPDYRGQEQEDFASTIIEKLEEGRQQGRFDSLVLVAAPNFLGILRNSLSKPLSKMVTQSLDKNLVTHDEESIRKHLFH</sequence>
<proteinExistence type="predicted"/>
<evidence type="ECO:0000256" key="1">
    <source>
        <dbReference type="SAM" id="MobiDB-lite"/>
    </source>
</evidence>
<dbReference type="Proteomes" id="UP000013165">
    <property type="component" value="Unassembled WGS sequence"/>
</dbReference>